<evidence type="ECO:0000259" key="8">
    <source>
        <dbReference type="PROSITE" id="PS50110"/>
    </source>
</evidence>
<dbReference type="GO" id="GO:0006355">
    <property type="term" value="P:regulation of DNA-templated transcription"/>
    <property type="evidence" value="ECO:0007669"/>
    <property type="project" value="InterPro"/>
</dbReference>
<dbReference type="GO" id="GO:0000976">
    <property type="term" value="F:transcription cis-regulatory region binding"/>
    <property type="evidence" value="ECO:0007669"/>
    <property type="project" value="TreeGrafter"/>
</dbReference>
<dbReference type="AlphaFoldDB" id="A0A3S3SUW8"/>
<dbReference type="PROSITE" id="PS50110">
    <property type="entry name" value="RESPONSE_REGULATORY"/>
    <property type="match status" value="1"/>
</dbReference>
<dbReference type="InterPro" id="IPR001789">
    <property type="entry name" value="Sig_transdc_resp-reg_receiver"/>
</dbReference>
<dbReference type="OrthoDB" id="9790442at2"/>
<evidence type="ECO:0000256" key="4">
    <source>
        <dbReference type="ARBA" id="ARBA00023125"/>
    </source>
</evidence>
<dbReference type="Gene3D" id="3.40.50.2300">
    <property type="match status" value="1"/>
</dbReference>
<evidence type="ECO:0000256" key="6">
    <source>
        <dbReference type="PROSITE-ProRule" id="PRU00169"/>
    </source>
</evidence>
<keyword evidence="5" id="KW-0804">Transcription</keyword>
<evidence type="ECO:0000256" key="1">
    <source>
        <dbReference type="ARBA" id="ARBA00022553"/>
    </source>
</evidence>
<dbReference type="SMART" id="SM00448">
    <property type="entry name" value="REC"/>
    <property type="match status" value="1"/>
</dbReference>
<feature type="domain" description="Response regulatory" evidence="8">
    <location>
        <begin position="2"/>
        <end position="116"/>
    </location>
</feature>
<dbReference type="RefSeq" id="WP_113646394.1">
    <property type="nucleotide sequence ID" value="NZ_QMHN01000001.1"/>
</dbReference>
<proteinExistence type="predicted"/>
<protein>
    <submittedName>
        <fullName evidence="10">Response regulator transcription factor</fullName>
    </submittedName>
</protein>
<dbReference type="GO" id="GO:0032993">
    <property type="term" value="C:protein-DNA complex"/>
    <property type="evidence" value="ECO:0007669"/>
    <property type="project" value="TreeGrafter"/>
</dbReference>
<dbReference type="GO" id="GO:0005829">
    <property type="term" value="C:cytosol"/>
    <property type="evidence" value="ECO:0007669"/>
    <property type="project" value="TreeGrafter"/>
</dbReference>
<dbReference type="InterPro" id="IPR001867">
    <property type="entry name" value="OmpR/PhoB-type_DNA-bd"/>
</dbReference>
<gene>
    <name evidence="10" type="ORF">DPV69_06160</name>
</gene>
<dbReference type="EMBL" id="SAYW01000001">
    <property type="protein sequence ID" value="RWU10911.1"/>
    <property type="molecule type" value="Genomic_DNA"/>
</dbReference>
<dbReference type="Gene3D" id="1.10.10.10">
    <property type="entry name" value="Winged helix-like DNA-binding domain superfamily/Winged helix DNA-binding domain"/>
    <property type="match status" value="1"/>
</dbReference>
<keyword evidence="1 6" id="KW-0597">Phosphoprotein</keyword>
<keyword evidence="3" id="KW-0805">Transcription regulation</keyword>
<organism evidence="10 11">
    <name type="scientific">Pedobacter chitinilyticus</name>
    <dbReference type="NCBI Taxonomy" id="2233776"/>
    <lineage>
        <taxon>Bacteria</taxon>
        <taxon>Pseudomonadati</taxon>
        <taxon>Bacteroidota</taxon>
        <taxon>Sphingobacteriia</taxon>
        <taxon>Sphingobacteriales</taxon>
        <taxon>Sphingobacteriaceae</taxon>
        <taxon>Pedobacter</taxon>
    </lineage>
</organism>
<name>A0A3S3SUW8_9SPHI</name>
<sequence>MKILVVEDEQLLRDNIADYLKAEGNVCDLAASLDEATEKIALYDYDCILLDLTLPDGDGLKLMRILKKQDRDDGIIIITARGSVDQRIEGLGLGADDYLIKPFHLSELSARVLAIVRRRSFKGNDLVRFNELNIDIQSKTVKVHGEPISLTRKEYDLLLYFMANKSKVISKSALVAHIWGDHADMADSFDFIYTHIKNLRKKLVDAGCKDYFQSVYGVGYKFSAE</sequence>
<dbReference type="PANTHER" id="PTHR48111">
    <property type="entry name" value="REGULATOR OF RPOS"/>
    <property type="match status" value="1"/>
</dbReference>
<dbReference type="SUPFAM" id="SSF52172">
    <property type="entry name" value="CheY-like"/>
    <property type="match status" value="1"/>
</dbReference>
<evidence type="ECO:0000256" key="2">
    <source>
        <dbReference type="ARBA" id="ARBA00023012"/>
    </source>
</evidence>
<dbReference type="Pfam" id="PF00072">
    <property type="entry name" value="Response_reg"/>
    <property type="match status" value="1"/>
</dbReference>
<reference evidence="10 11" key="1">
    <citation type="submission" date="2018-06" db="EMBL/GenBank/DDBJ databases">
        <title>Pedobacter endophyticus sp. nov., an endophytic bacterium isolated from a leaf of Triticum aestivum.</title>
        <authorList>
            <person name="Zhang L."/>
        </authorList>
    </citation>
    <scope>NUCLEOTIDE SEQUENCE [LARGE SCALE GENOMIC DNA]</scope>
    <source>
        <strain evidence="10 11">CM134L-2</strain>
    </source>
</reference>
<dbReference type="PROSITE" id="PS51755">
    <property type="entry name" value="OMPR_PHOB"/>
    <property type="match status" value="1"/>
</dbReference>
<feature type="modified residue" description="4-aspartylphosphate" evidence="6">
    <location>
        <position position="51"/>
    </location>
</feature>
<feature type="DNA-binding region" description="OmpR/PhoB-type" evidence="7">
    <location>
        <begin position="124"/>
        <end position="224"/>
    </location>
</feature>
<accession>A0A3S3SUW8</accession>
<dbReference type="InterPro" id="IPR036388">
    <property type="entry name" value="WH-like_DNA-bd_sf"/>
</dbReference>
<evidence type="ECO:0000256" key="7">
    <source>
        <dbReference type="PROSITE-ProRule" id="PRU01091"/>
    </source>
</evidence>
<keyword evidence="2" id="KW-0902">Two-component regulatory system</keyword>
<feature type="domain" description="OmpR/PhoB-type" evidence="9">
    <location>
        <begin position="124"/>
        <end position="224"/>
    </location>
</feature>
<evidence type="ECO:0000256" key="3">
    <source>
        <dbReference type="ARBA" id="ARBA00023015"/>
    </source>
</evidence>
<evidence type="ECO:0000313" key="11">
    <source>
        <dbReference type="Proteomes" id="UP000284120"/>
    </source>
</evidence>
<dbReference type="Proteomes" id="UP000284120">
    <property type="component" value="Unassembled WGS sequence"/>
</dbReference>
<dbReference type="CDD" id="cd00383">
    <property type="entry name" value="trans_reg_C"/>
    <property type="match status" value="1"/>
</dbReference>
<evidence type="ECO:0000313" key="10">
    <source>
        <dbReference type="EMBL" id="RWU10911.1"/>
    </source>
</evidence>
<dbReference type="InterPro" id="IPR011006">
    <property type="entry name" value="CheY-like_superfamily"/>
</dbReference>
<dbReference type="SMART" id="SM00862">
    <property type="entry name" value="Trans_reg_C"/>
    <property type="match status" value="1"/>
</dbReference>
<keyword evidence="4 7" id="KW-0238">DNA-binding</keyword>
<dbReference type="GO" id="GO:0000156">
    <property type="term" value="F:phosphorelay response regulator activity"/>
    <property type="evidence" value="ECO:0007669"/>
    <property type="project" value="TreeGrafter"/>
</dbReference>
<evidence type="ECO:0000256" key="5">
    <source>
        <dbReference type="ARBA" id="ARBA00023163"/>
    </source>
</evidence>
<dbReference type="PANTHER" id="PTHR48111:SF22">
    <property type="entry name" value="REGULATOR OF RPOS"/>
    <property type="match status" value="1"/>
</dbReference>
<dbReference type="Pfam" id="PF00486">
    <property type="entry name" value="Trans_reg_C"/>
    <property type="match status" value="1"/>
</dbReference>
<evidence type="ECO:0000259" key="9">
    <source>
        <dbReference type="PROSITE" id="PS51755"/>
    </source>
</evidence>
<comment type="caution">
    <text evidence="10">The sequence shown here is derived from an EMBL/GenBank/DDBJ whole genome shotgun (WGS) entry which is preliminary data.</text>
</comment>
<dbReference type="Gene3D" id="6.10.250.690">
    <property type="match status" value="1"/>
</dbReference>
<dbReference type="InterPro" id="IPR039420">
    <property type="entry name" value="WalR-like"/>
</dbReference>
<keyword evidence="11" id="KW-1185">Reference proteome</keyword>